<gene>
    <name evidence="3" type="ORF">A2942_01950</name>
</gene>
<feature type="transmembrane region" description="Helical" evidence="1">
    <location>
        <begin position="183"/>
        <end position="201"/>
    </location>
</feature>
<proteinExistence type="predicted"/>
<accession>A0A1G2DE94</accession>
<evidence type="ECO:0000313" key="3">
    <source>
        <dbReference type="EMBL" id="OGZ11906.1"/>
    </source>
</evidence>
<evidence type="ECO:0000313" key="4">
    <source>
        <dbReference type="Proteomes" id="UP000178534"/>
    </source>
</evidence>
<evidence type="ECO:0000259" key="2">
    <source>
        <dbReference type="Pfam" id="PF14360"/>
    </source>
</evidence>
<dbReference type="STRING" id="1798665.A2942_01950"/>
<feature type="transmembrane region" description="Helical" evidence="1">
    <location>
        <begin position="21"/>
        <end position="38"/>
    </location>
</feature>
<feature type="transmembrane region" description="Helical" evidence="1">
    <location>
        <begin position="65"/>
        <end position="83"/>
    </location>
</feature>
<name>A0A1G2DE94_9BACT</name>
<dbReference type="EMBL" id="MHLP01000031">
    <property type="protein sequence ID" value="OGZ11906.1"/>
    <property type="molecule type" value="Genomic_DNA"/>
</dbReference>
<feature type="transmembrane region" description="Helical" evidence="1">
    <location>
        <begin position="95"/>
        <end position="113"/>
    </location>
</feature>
<keyword evidence="1" id="KW-1133">Transmembrane helix</keyword>
<dbReference type="AlphaFoldDB" id="A0A1G2DE94"/>
<dbReference type="Pfam" id="PF14360">
    <property type="entry name" value="PAP2_C"/>
    <property type="match status" value="1"/>
</dbReference>
<comment type="caution">
    <text evidence="3">The sequence shown here is derived from an EMBL/GenBank/DDBJ whole genome shotgun (WGS) entry which is preliminary data.</text>
</comment>
<dbReference type="InterPro" id="IPR025749">
    <property type="entry name" value="Sphingomyelin_synth-like_dom"/>
</dbReference>
<protein>
    <recommendedName>
        <fullName evidence="2">Sphingomyelin synthase-like domain-containing protein</fullName>
    </recommendedName>
</protein>
<keyword evidence="1" id="KW-0812">Transmembrane</keyword>
<reference evidence="3 4" key="1">
    <citation type="journal article" date="2016" name="Nat. Commun.">
        <title>Thousands of microbial genomes shed light on interconnected biogeochemical processes in an aquifer system.</title>
        <authorList>
            <person name="Anantharaman K."/>
            <person name="Brown C.T."/>
            <person name="Hug L.A."/>
            <person name="Sharon I."/>
            <person name="Castelle C.J."/>
            <person name="Probst A.J."/>
            <person name="Thomas B.C."/>
            <person name="Singh A."/>
            <person name="Wilkins M.J."/>
            <person name="Karaoz U."/>
            <person name="Brodie E.L."/>
            <person name="Williams K.H."/>
            <person name="Hubbard S.S."/>
            <person name="Banfield J.F."/>
        </authorList>
    </citation>
    <scope>NUCLEOTIDE SEQUENCE [LARGE SCALE GENOMIC DNA]</scope>
</reference>
<feature type="transmembrane region" description="Helical" evidence="1">
    <location>
        <begin position="125"/>
        <end position="152"/>
    </location>
</feature>
<feature type="domain" description="Sphingomyelin synthase-like" evidence="2">
    <location>
        <begin position="133"/>
        <end position="196"/>
    </location>
</feature>
<organism evidence="3 4">
    <name type="scientific">Candidatus Lloydbacteria bacterium RIFCSPLOWO2_01_FULL_50_20</name>
    <dbReference type="NCBI Taxonomy" id="1798665"/>
    <lineage>
        <taxon>Bacteria</taxon>
        <taxon>Candidatus Lloydiibacteriota</taxon>
    </lineage>
</organism>
<feature type="transmembrane region" description="Helical" evidence="1">
    <location>
        <begin position="159"/>
        <end position="177"/>
    </location>
</feature>
<evidence type="ECO:0000256" key="1">
    <source>
        <dbReference type="SAM" id="Phobius"/>
    </source>
</evidence>
<sequence>MKPWFHHCKFHFSNKEFLSSVFMAVFLLVASLLINWYAGTYATEKASNAVTDIILSNIAPRDVDVVYVYGPIVFWLFIAFLCFKDLHKLPFTFKSIALFVAIRSVFVSLTHIGPFPSQIPIESDLISWFAFSGDLFFSGHTGLAFLMALVFWDNRFLRILFIGVSILFGVVVLLAHLHYSIDVLSAFFITYTIYHMARVFFKKDEQIFQKGLAA</sequence>
<dbReference type="Proteomes" id="UP000178534">
    <property type="component" value="Unassembled WGS sequence"/>
</dbReference>
<keyword evidence="1" id="KW-0472">Membrane</keyword>